<dbReference type="PANTHER" id="PTHR45703">
    <property type="entry name" value="DYNEIN HEAVY CHAIN"/>
    <property type="match status" value="1"/>
</dbReference>
<sequence length="256" mass="29147">MVSKVPSVFEEDNSASNLELASKLTIINFLLSRAGLEDKFLSLFLSNERPELEDQKQMLMVQSASNQCQIRDLEDRILYVLSSSRGNILEDETATKTLYSSKGLSYITSEGISVKQKEIQKSEQEIDQVRESYRSVSSHAASLYSCIGQLRHLNKVYQFSLPWFLSLFTNAIVASQTSLSISERIVYVNEHFTRTLHHSICWALFNVDRQLFTVLLAFAALRSTSNVQQETIDRLYAEKPLPPSHWIGPSWIDNNS</sequence>
<dbReference type="InParanoid" id="E9I4D9"/>
<evidence type="ECO:0000259" key="1">
    <source>
        <dbReference type="Pfam" id="PF12781"/>
    </source>
</evidence>
<name>E9I4D9_DAPPU</name>
<reference evidence="2 3" key="1">
    <citation type="journal article" date="2011" name="Science">
        <title>The ecoresponsive genome of Daphnia pulex.</title>
        <authorList>
            <person name="Colbourne J.K."/>
            <person name="Pfrender M.E."/>
            <person name="Gilbert D."/>
            <person name="Thomas W.K."/>
            <person name="Tucker A."/>
            <person name="Oakley T.H."/>
            <person name="Tokishita S."/>
            <person name="Aerts A."/>
            <person name="Arnold G.J."/>
            <person name="Basu M.K."/>
            <person name="Bauer D.J."/>
            <person name="Caceres C.E."/>
            <person name="Carmel L."/>
            <person name="Casola C."/>
            <person name="Choi J.H."/>
            <person name="Detter J.C."/>
            <person name="Dong Q."/>
            <person name="Dusheyko S."/>
            <person name="Eads B.D."/>
            <person name="Frohlich T."/>
            <person name="Geiler-Samerotte K.A."/>
            <person name="Gerlach D."/>
            <person name="Hatcher P."/>
            <person name="Jogdeo S."/>
            <person name="Krijgsveld J."/>
            <person name="Kriventseva E.V."/>
            <person name="Kultz D."/>
            <person name="Laforsch C."/>
            <person name="Lindquist E."/>
            <person name="Lopez J."/>
            <person name="Manak J.R."/>
            <person name="Muller J."/>
            <person name="Pangilinan J."/>
            <person name="Patwardhan R.P."/>
            <person name="Pitluck S."/>
            <person name="Pritham E.J."/>
            <person name="Rechtsteiner A."/>
            <person name="Rho M."/>
            <person name="Rogozin I.B."/>
            <person name="Sakarya O."/>
            <person name="Salamov A."/>
            <person name="Schaack S."/>
            <person name="Shapiro H."/>
            <person name="Shiga Y."/>
            <person name="Skalitzky C."/>
            <person name="Smith Z."/>
            <person name="Souvorov A."/>
            <person name="Sung W."/>
            <person name="Tang Z."/>
            <person name="Tsuchiya D."/>
            <person name="Tu H."/>
            <person name="Vos H."/>
            <person name="Wang M."/>
            <person name="Wolf Y.I."/>
            <person name="Yamagata H."/>
            <person name="Yamada T."/>
            <person name="Ye Y."/>
            <person name="Shaw J.R."/>
            <person name="Andrews J."/>
            <person name="Crease T.J."/>
            <person name="Tang H."/>
            <person name="Lucas S.M."/>
            <person name="Robertson H.M."/>
            <person name="Bork P."/>
            <person name="Koonin E.V."/>
            <person name="Zdobnov E.M."/>
            <person name="Grigoriev I.V."/>
            <person name="Lynch M."/>
            <person name="Boore J.L."/>
        </authorList>
    </citation>
    <scope>NUCLEOTIDE SEQUENCE [LARGE SCALE GENOMIC DNA]</scope>
</reference>
<accession>E9I4D9</accession>
<dbReference type="InterPro" id="IPR035706">
    <property type="entry name" value="AAA_9"/>
</dbReference>
<keyword evidence="3" id="KW-1185">Reference proteome</keyword>
<dbReference type="GO" id="GO:0051959">
    <property type="term" value="F:dynein light intermediate chain binding"/>
    <property type="evidence" value="ECO:0007669"/>
    <property type="project" value="InterPro"/>
</dbReference>
<dbReference type="GO" id="GO:0045505">
    <property type="term" value="F:dynein intermediate chain binding"/>
    <property type="evidence" value="ECO:0007669"/>
    <property type="project" value="InterPro"/>
</dbReference>
<organism evidence="2 3">
    <name type="scientific">Daphnia pulex</name>
    <name type="common">Water flea</name>
    <dbReference type="NCBI Taxonomy" id="6669"/>
    <lineage>
        <taxon>Eukaryota</taxon>
        <taxon>Metazoa</taxon>
        <taxon>Ecdysozoa</taxon>
        <taxon>Arthropoda</taxon>
        <taxon>Crustacea</taxon>
        <taxon>Branchiopoda</taxon>
        <taxon>Diplostraca</taxon>
        <taxon>Cladocera</taxon>
        <taxon>Anomopoda</taxon>
        <taxon>Daphniidae</taxon>
        <taxon>Daphnia</taxon>
    </lineage>
</organism>
<dbReference type="OMA" id="ESEGHAC"/>
<dbReference type="GO" id="GO:0007018">
    <property type="term" value="P:microtubule-based movement"/>
    <property type="evidence" value="ECO:0007669"/>
    <property type="project" value="InterPro"/>
</dbReference>
<dbReference type="AlphaFoldDB" id="E9I4D9"/>
<dbReference type="EMBL" id="GL734999">
    <property type="protein sequence ID" value="EFX61141.1"/>
    <property type="molecule type" value="Genomic_DNA"/>
</dbReference>
<dbReference type="PhylomeDB" id="E9I4D9"/>
<evidence type="ECO:0000313" key="2">
    <source>
        <dbReference type="EMBL" id="EFX61141.1"/>
    </source>
</evidence>
<dbReference type="STRING" id="6669.E9I4D9"/>
<dbReference type="OrthoDB" id="6370044at2759"/>
<gene>
    <name evidence="2" type="ORF">DAPPUDRAFT_340573</name>
</gene>
<dbReference type="Proteomes" id="UP000000305">
    <property type="component" value="Unassembled WGS sequence"/>
</dbReference>
<dbReference type="HOGENOM" id="CLU_1086888_0_0_1"/>
<dbReference type="Pfam" id="PF12781">
    <property type="entry name" value="AAA_9"/>
    <property type="match status" value="1"/>
</dbReference>
<dbReference type="InterPro" id="IPR026983">
    <property type="entry name" value="DHC"/>
</dbReference>
<evidence type="ECO:0000313" key="3">
    <source>
        <dbReference type="Proteomes" id="UP000000305"/>
    </source>
</evidence>
<dbReference type="eggNOG" id="KOG3595">
    <property type="taxonomic scope" value="Eukaryota"/>
</dbReference>
<proteinExistence type="predicted"/>
<dbReference type="PANTHER" id="PTHR45703:SF1">
    <property type="entry name" value="DYNEINS HEAVY CHAIN"/>
    <property type="match status" value="1"/>
</dbReference>
<protein>
    <recommendedName>
        <fullName evidence="1">Dynein heavy chain ATP-binding dynein motor region domain-containing protein</fullName>
    </recommendedName>
</protein>
<dbReference type="Gene3D" id="6.10.140.1060">
    <property type="match status" value="1"/>
</dbReference>
<feature type="domain" description="Dynein heavy chain ATP-binding dynein motor region" evidence="1">
    <location>
        <begin position="13"/>
        <end position="104"/>
    </location>
</feature>
<dbReference type="KEGG" id="dpx:DAPPUDRAFT_340573"/>
<dbReference type="Gene3D" id="1.10.8.1220">
    <property type="match status" value="1"/>
</dbReference>
<dbReference type="GO" id="GO:0030286">
    <property type="term" value="C:dynein complex"/>
    <property type="evidence" value="ECO:0007669"/>
    <property type="project" value="InterPro"/>
</dbReference>